<evidence type="ECO:0000256" key="2">
    <source>
        <dbReference type="SAM" id="Phobius"/>
    </source>
</evidence>
<reference evidence="4" key="1">
    <citation type="submission" date="2021-01" db="EMBL/GenBank/DDBJ databases">
        <authorList>
            <person name="Corre E."/>
            <person name="Pelletier E."/>
            <person name="Niang G."/>
            <person name="Scheremetjew M."/>
            <person name="Finn R."/>
            <person name="Kale V."/>
            <person name="Holt S."/>
            <person name="Cochrane G."/>
            <person name="Meng A."/>
            <person name="Brown T."/>
            <person name="Cohen L."/>
        </authorList>
    </citation>
    <scope>NUCLEOTIDE SEQUENCE</scope>
    <source>
        <strain evidence="4">CCMP645</strain>
    </source>
</reference>
<evidence type="ECO:0000259" key="3">
    <source>
        <dbReference type="PROSITE" id="PS50076"/>
    </source>
</evidence>
<feature type="transmembrane region" description="Helical" evidence="2">
    <location>
        <begin position="309"/>
        <end position="336"/>
    </location>
</feature>
<dbReference type="SMART" id="SM00271">
    <property type="entry name" value="DnaJ"/>
    <property type="match status" value="1"/>
</dbReference>
<dbReference type="Gene3D" id="1.10.287.110">
    <property type="entry name" value="DnaJ domain"/>
    <property type="match status" value="1"/>
</dbReference>
<dbReference type="PROSITE" id="PS00636">
    <property type="entry name" value="DNAJ_1"/>
    <property type="match status" value="1"/>
</dbReference>
<evidence type="ECO:0000256" key="1">
    <source>
        <dbReference type="ARBA" id="ARBA00023186"/>
    </source>
</evidence>
<evidence type="ECO:0000313" key="4">
    <source>
        <dbReference type="EMBL" id="CAE0762431.1"/>
    </source>
</evidence>
<accession>A0A7S4BDI1</accession>
<dbReference type="InterPro" id="IPR036869">
    <property type="entry name" value="J_dom_sf"/>
</dbReference>
<dbReference type="CDD" id="cd06257">
    <property type="entry name" value="DnaJ"/>
    <property type="match status" value="1"/>
</dbReference>
<dbReference type="GO" id="GO:0051082">
    <property type="term" value="F:unfolded protein binding"/>
    <property type="evidence" value="ECO:0007669"/>
    <property type="project" value="TreeGrafter"/>
</dbReference>
<feature type="domain" description="J" evidence="3">
    <location>
        <begin position="2"/>
        <end position="68"/>
    </location>
</feature>
<keyword evidence="1" id="KW-0143">Chaperone</keyword>
<dbReference type="InterPro" id="IPR001623">
    <property type="entry name" value="DnaJ_domain"/>
</dbReference>
<keyword evidence="2" id="KW-0472">Membrane</keyword>
<organism evidence="4">
    <name type="scientific">Chrysotila carterae</name>
    <name type="common">Marine alga</name>
    <name type="synonym">Syracosphaera carterae</name>
    <dbReference type="NCBI Taxonomy" id="13221"/>
    <lineage>
        <taxon>Eukaryota</taxon>
        <taxon>Haptista</taxon>
        <taxon>Haptophyta</taxon>
        <taxon>Prymnesiophyceae</taxon>
        <taxon>Isochrysidales</taxon>
        <taxon>Isochrysidaceae</taxon>
        <taxon>Chrysotila</taxon>
    </lineage>
</organism>
<gene>
    <name evidence="4" type="ORF">PCAR00345_LOCUS15043</name>
</gene>
<dbReference type="PROSITE" id="PS50076">
    <property type="entry name" value="DNAJ_2"/>
    <property type="match status" value="1"/>
</dbReference>
<dbReference type="InterPro" id="IPR051339">
    <property type="entry name" value="DnaJ_subfamily_B"/>
</dbReference>
<dbReference type="Pfam" id="PF00226">
    <property type="entry name" value="DnaJ"/>
    <property type="match status" value="1"/>
</dbReference>
<dbReference type="InterPro" id="IPR018253">
    <property type="entry name" value="DnaJ_domain_CS"/>
</dbReference>
<dbReference type="GO" id="GO:0005829">
    <property type="term" value="C:cytosol"/>
    <property type="evidence" value="ECO:0007669"/>
    <property type="project" value="TreeGrafter"/>
</dbReference>
<dbReference type="PANTHER" id="PTHR24078:SF553">
    <property type="entry name" value="DNAJ HOMOLOG SUBFAMILY B MEMBER 5"/>
    <property type="match status" value="1"/>
</dbReference>
<dbReference type="SUPFAM" id="SSF46565">
    <property type="entry name" value="Chaperone J-domain"/>
    <property type="match status" value="1"/>
</dbReference>
<dbReference type="Gene3D" id="2.60.260.20">
    <property type="entry name" value="Urease metallochaperone UreE, N-terminal domain"/>
    <property type="match status" value="1"/>
</dbReference>
<protein>
    <recommendedName>
        <fullName evidence="3">J domain-containing protein</fullName>
    </recommendedName>
</protein>
<dbReference type="AlphaFoldDB" id="A0A7S4BDI1"/>
<dbReference type="PRINTS" id="PR00625">
    <property type="entry name" value="JDOMAIN"/>
</dbReference>
<proteinExistence type="predicted"/>
<keyword evidence="2" id="KW-1133">Transmembrane helix</keyword>
<dbReference type="PANTHER" id="PTHR24078">
    <property type="entry name" value="DNAJ HOMOLOG SUBFAMILY C MEMBER"/>
    <property type="match status" value="1"/>
</dbReference>
<dbReference type="GO" id="GO:0051087">
    <property type="term" value="F:protein-folding chaperone binding"/>
    <property type="evidence" value="ECO:0007669"/>
    <property type="project" value="TreeGrafter"/>
</dbReference>
<dbReference type="Pfam" id="PF01556">
    <property type="entry name" value="DnaJ_C"/>
    <property type="match status" value="1"/>
</dbReference>
<keyword evidence="2" id="KW-0812">Transmembrane</keyword>
<name>A0A7S4BDI1_CHRCT</name>
<dbReference type="InterPro" id="IPR002939">
    <property type="entry name" value="DnaJ_C"/>
</dbReference>
<dbReference type="EMBL" id="HBIZ01023798">
    <property type="protein sequence ID" value="CAE0762431.1"/>
    <property type="molecule type" value="Transcribed_RNA"/>
</dbReference>
<sequence length="339" mass="36652">MGYYEVLGVSKNADADELKKAYRKQAIKWHPDKNPDNREAAEKKFKEVAEAYEVLSDANKRAVYDRHGEAGLKRGGGGGPSGFGGGFNGGVDPNELFAQMFSAAMGGMGGGVRMGGMGGMPGASVNLNGVDLNELLAGLMGGRPPTRGGAANGAAPVALREVRVPLETLYTGGAHEVEHAQRRFTLQVQPGWKAGTKVTYEEQRVSFVVAEAEHGTFSRRGNDLVVVLQAPLTDFLFKGSTHSVRQLDRRRVEVHFAPLSLSTTVSGEGMPFAERDASGARLMRKGDLVAHLYLDWSEARTQAKQWGQVALMLLGAFLFITNTSLFFMLVMAYSVARRQ</sequence>